<accession>A0A1G2FWE2</accession>
<dbReference type="GO" id="GO:0015935">
    <property type="term" value="C:small ribosomal subunit"/>
    <property type="evidence" value="ECO:0007669"/>
    <property type="project" value="TreeGrafter"/>
</dbReference>
<evidence type="ECO:0000256" key="2">
    <source>
        <dbReference type="ARBA" id="ARBA00022730"/>
    </source>
</evidence>
<comment type="similarity">
    <text evidence="1 7">Belongs to the bacterial ribosomal protein bS20 family.</text>
</comment>
<dbReference type="HAMAP" id="MF_00500">
    <property type="entry name" value="Ribosomal_bS20"/>
    <property type="match status" value="1"/>
</dbReference>
<dbReference type="Pfam" id="PF01649">
    <property type="entry name" value="Ribosomal_S20p"/>
    <property type="match status" value="1"/>
</dbReference>
<dbReference type="Proteomes" id="UP000177126">
    <property type="component" value="Unassembled WGS sequence"/>
</dbReference>
<dbReference type="GO" id="GO:0006412">
    <property type="term" value="P:translation"/>
    <property type="evidence" value="ECO:0007669"/>
    <property type="project" value="UniProtKB-UniRule"/>
</dbReference>
<evidence type="ECO:0000256" key="1">
    <source>
        <dbReference type="ARBA" id="ARBA00007634"/>
    </source>
</evidence>
<dbReference type="GO" id="GO:0003735">
    <property type="term" value="F:structural constituent of ribosome"/>
    <property type="evidence" value="ECO:0007669"/>
    <property type="project" value="InterPro"/>
</dbReference>
<proteinExistence type="inferred from homology"/>
<evidence type="ECO:0000256" key="6">
    <source>
        <dbReference type="ARBA" id="ARBA00035136"/>
    </source>
</evidence>
<keyword evidence="3 7" id="KW-0694">RNA-binding</keyword>
<dbReference type="SUPFAM" id="SSF46992">
    <property type="entry name" value="Ribosomal protein S20"/>
    <property type="match status" value="1"/>
</dbReference>
<dbReference type="InterPro" id="IPR036510">
    <property type="entry name" value="Ribosomal_bS20_sf"/>
</dbReference>
<evidence type="ECO:0000256" key="7">
    <source>
        <dbReference type="HAMAP-Rule" id="MF_00500"/>
    </source>
</evidence>
<keyword evidence="5 7" id="KW-0687">Ribonucleoprotein</keyword>
<keyword evidence="4 7" id="KW-0689">Ribosomal protein</keyword>
<name>A0A1G2FWE2_9BACT</name>
<keyword evidence="2 7" id="KW-0699">rRNA-binding</keyword>
<dbReference type="PANTHER" id="PTHR33398">
    <property type="entry name" value="30S RIBOSOMAL PROTEIN S20"/>
    <property type="match status" value="1"/>
</dbReference>
<evidence type="ECO:0000313" key="8">
    <source>
        <dbReference type="EMBL" id="OGZ42395.1"/>
    </source>
</evidence>
<evidence type="ECO:0000313" key="9">
    <source>
        <dbReference type="Proteomes" id="UP000177126"/>
    </source>
</evidence>
<evidence type="ECO:0000256" key="4">
    <source>
        <dbReference type="ARBA" id="ARBA00022980"/>
    </source>
</evidence>
<comment type="caution">
    <text evidence="8">The sequence shown here is derived from an EMBL/GenBank/DDBJ whole genome shotgun (WGS) entry which is preliminary data.</text>
</comment>
<dbReference type="NCBIfam" id="TIGR00029">
    <property type="entry name" value="S20"/>
    <property type="match status" value="1"/>
</dbReference>
<reference evidence="8 9" key="1">
    <citation type="journal article" date="2016" name="Nat. Commun.">
        <title>Thousands of microbial genomes shed light on interconnected biogeochemical processes in an aquifer system.</title>
        <authorList>
            <person name="Anantharaman K."/>
            <person name="Brown C.T."/>
            <person name="Hug L.A."/>
            <person name="Sharon I."/>
            <person name="Castelle C.J."/>
            <person name="Probst A.J."/>
            <person name="Thomas B.C."/>
            <person name="Singh A."/>
            <person name="Wilkins M.J."/>
            <person name="Karaoz U."/>
            <person name="Brodie E.L."/>
            <person name="Williams K.H."/>
            <person name="Hubbard S.S."/>
            <person name="Banfield J.F."/>
        </authorList>
    </citation>
    <scope>NUCLEOTIDE SEQUENCE [LARGE SCALE GENOMIC DNA]</scope>
</reference>
<sequence>MPIKESAKKELRKAKKRRVLNVRRQKTMKDALKNIKKLILSGKADLSSGKKDEAKKMLSIAYQAIDKAAKRGVIKKNAAARKKSRLMKAINK</sequence>
<evidence type="ECO:0000256" key="3">
    <source>
        <dbReference type="ARBA" id="ARBA00022884"/>
    </source>
</evidence>
<dbReference type="AlphaFoldDB" id="A0A1G2FWE2"/>
<dbReference type="GO" id="GO:0070181">
    <property type="term" value="F:small ribosomal subunit rRNA binding"/>
    <property type="evidence" value="ECO:0007669"/>
    <property type="project" value="TreeGrafter"/>
</dbReference>
<organism evidence="8 9">
    <name type="scientific">Candidatus Portnoybacteria bacterium RIFCSPLOWO2_02_FULL_39_11</name>
    <dbReference type="NCBI Taxonomy" id="1802001"/>
    <lineage>
        <taxon>Bacteria</taxon>
        <taxon>Candidatus Portnoyibacteriota</taxon>
    </lineage>
</organism>
<protein>
    <recommendedName>
        <fullName evidence="6 7">Small ribosomal subunit protein bS20</fullName>
    </recommendedName>
</protein>
<evidence type="ECO:0000256" key="5">
    <source>
        <dbReference type="ARBA" id="ARBA00023274"/>
    </source>
</evidence>
<dbReference type="InterPro" id="IPR002583">
    <property type="entry name" value="Ribosomal_bS20"/>
</dbReference>
<comment type="function">
    <text evidence="7">Binds directly to 16S ribosomal RNA.</text>
</comment>
<dbReference type="PANTHER" id="PTHR33398:SF1">
    <property type="entry name" value="SMALL RIBOSOMAL SUBUNIT PROTEIN BS20C"/>
    <property type="match status" value="1"/>
</dbReference>
<dbReference type="EMBL" id="MHNF01000001">
    <property type="protein sequence ID" value="OGZ42395.1"/>
    <property type="molecule type" value="Genomic_DNA"/>
</dbReference>
<gene>
    <name evidence="7" type="primary">rpsT</name>
    <name evidence="8" type="ORF">A3B04_00535</name>
</gene>
<dbReference type="Gene3D" id="1.20.58.110">
    <property type="entry name" value="Ribosomal protein S20"/>
    <property type="match status" value="1"/>
</dbReference>